<dbReference type="CDD" id="cd07136">
    <property type="entry name" value="ALDH_YwdH-P39616"/>
    <property type="match status" value="1"/>
</dbReference>
<dbReference type="PIRSF" id="PIRSF036492">
    <property type="entry name" value="ALDH"/>
    <property type="match status" value="1"/>
</dbReference>
<dbReference type="Proteomes" id="UP000658258">
    <property type="component" value="Unassembled WGS sequence"/>
</dbReference>
<dbReference type="Gene3D" id="3.40.309.10">
    <property type="entry name" value="Aldehyde Dehydrogenase, Chain A, domain 2"/>
    <property type="match status" value="1"/>
</dbReference>
<sequence>MNTGANTISRIVEQQRVYFASGHTRSVESRLAKLRLLKTTILKHEPDILAALHKDLSKSSQEGLITEIGLVIKEIDYHIKHLRKWSKARRVSTPIYLLPSSSYTRYEPMGVVLIIAPWNYPFQLLMTPLVGAVSAGNCVVLKPSEFCVHTNKVMNTITDEVFAKDHVAMVHGGKETNQALLAQKFDKIFFTGSSRLGKIVMQAAANTLTPVVLELGGKSPCVVDHSAKVNLAAKRIAWGKTVNLGQTCIAPDYLLVHESIKDELVEGIRYYWKSFFGEQPEESNYLARMITPEAFDRVANYLNQGKVLYGGNVNRESKFISPTLLEVAEADAPVMQEEIFGPILPVITYSQIQEAIDFINSRDKPLAAYYFGDSATNKQLLRETTSGGACLNDTLIHISNHSLPFGGVGISGMGHYHGKHSYETFSHVRSFMKSPTWIDLPFRYPPFRYFRWVRKLLT</sequence>
<protein>
    <recommendedName>
        <fullName evidence="3">Aldehyde dehydrogenase</fullName>
    </recommendedName>
</protein>
<dbReference type="InterPro" id="IPR015590">
    <property type="entry name" value="Aldehyde_DH_dom"/>
</dbReference>
<dbReference type="InterPro" id="IPR016161">
    <property type="entry name" value="Ald_DH/histidinol_DH"/>
</dbReference>
<evidence type="ECO:0000256" key="3">
    <source>
        <dbReference type="PIRNR" id="PIRNR036492"/>
    </source>
</evidence>
<keyword evidence="8" id="KW-1185">Reference proteome</keyword>
<evidence type="ECO:0000256" key="2">
    <source>
        <dbReference type="ARBA" id="ARBA00023002"/>
    </source>
</evidence>
<comment type="caution">
    <text evidence="7">The sequence shown here is derived from an EMBL/GenBank/DDBJ whole genome shotgun (WGS) entry which is preliminary data.</text>
</comment>
<dbReference type="PANTHER" id="PTHR43570">
    <property type="entry name" value="ALDEHYDE DEHYDROGENASE"/>
    <property type="match status" value="1"/>
</dbReference>
<dbReference type="InterPro" id="IPR029510">
    <property type="entry name" value="Ald_DH_CS_GLU"/>
</dbReference>
<dbReference type="Gene3D" id="3.40.605.10">
    <property type="entry name" value="Aldehyde Dehydrogenase, Chain A, domain 1"/>
    <property type="match status" value="1"/>
</dbReference>
<keyword evidence="2 3" id="KW-0560">Oxidoreductase</keyword>
<evidence type="ECO:0000313" key="7">
    <source>
        <dbReference type="EMBL" id="GHE61729.1"/>
    </source>
</evidence>
<evidence type="ECO:0000313" key="8">
    <source>
        <dbReference type="Proteomes" id="UP000658258"/>
    </source>
</evidence>
<dbReference type="EMBL" id="BNAG01000002">
    <property type="protein sequence ID" value="GHE61729.1"/>
    <property type="molecule type" value="Genomic_DNA"/>
</dbReference>
<dbReference type="InterPro" id="IPR016162">
    <property type="entry name" value="Ald_DH_N"/>
</dbReference>
<comment type="similarity">
    <text evidence="1 3 5">Belongs to the aldehyde dehydrogenase family.</text>
</comment>
<evidence type="ECO:0000256" key="1">
    <source>
        <dbReference type="ARBA" id="ARBA00009986"/>
    </source>
</evidence>
<reference evidence="8" key="1">
    <citation type="journal article" date="2019" name="Int. J. Syst. Evol. Microbiol.">
        <title>The Global Catalogue of Microorganisms (GCM) 10K type strain sequencing project: providing services to taxonomists for standard genome sequencing and annotation.</title>
        <authorList>
            <consortium name="The Broad Institute Genomics Platform"/>
            <consortium name="The Broad Institute Genome Sequencing Center for Infectious Disease"/>
            <person name="Wu L."/>
            <person name="Ma J."/>
        </authorList>
    </citation>
    <scope>NUCLEOTIDE SEQUENCE [LARGE SCALE GENOMIC DNA]</scope>
    <source>
        <strain evidence="8">CGMCC 1.15111</strain>
    </source>
</reference>
<accession>A0ABQ3I3V8</accession>
<evidence type="ECO:0000259" key="6">
    <source>
        <dbReference type="Pfam" id="PF00171"/>
    </source>
</evidence>
<dbReference type="RefSeq" id="WP_189629709.1">
    <property type="nucleotide sequence ID" value="NZ_BNAG01000002.1"/>
</dbReference>
<gene>
    <name evidence="7" type="ORF">GCM10011340_16000</name>
</gene>
<dbReference type="SUPFAM" id="SSF53720">
    <property type="entry name" value="ALDH-like"/>
    <property type="match status" value="1"/>
</dbReference>
<name>A0ABQ3I3V8_9BACT</name>
<dbReference type="PANTHER" id="PTHR43570:SF16">
    <property type="entry name" value="ALDEHYDE DEHYDROGENASE TYPE III, ISOFORM Q"/>
    <property type="match status" value="1"/>
</dbReference>
<dbReference type="InterPro" id="IPR016163">
    <property type="entry name" value="Ald_DH_C"/>
</dbReference>
<feature type="active site" evidence="4">
    <location>
        <position position="214"/>
    </location>
</feature>
<organism evidence="7 8">
    <name type="scientific">Roseivirga thermotolerans</name>
    <dbReference type="NCBI Taxonomy" id="1758176"/>
    <lineage>
        <taxon>Bacteria</taxon>
        <taxon>Pseudomonadati</taxon>
        <taxon>Bacteroidota</taxon>
        <taxon>Cytophagia</taxon>
        <taxon>Cytophagales</taxon>
        <taxon>Roseivirgaceae</taxon>
        <taxon>Roseivirga</taxon>
    </lineage>
</organism>
<dbReference type="InterPro" id="IPR012394">
    <property type="entry name" value="Aldehyde_DH_NAD(P)"/>
</dbReference>
<dbReference type="Pfam" id="PF00171">
    <property type="entry name" value="Aldedh"/>
    <property type="match status" value="1"/>
</dbReference>
<dbReference type="PROSITE" id="PS00687">
    <property type="entry name" value="ALDEHYDE_DEHYDR_GLU"/>
    <property type="match status" value="1"/>
</dbReference>
<evidence type="ECO:0000256" key="4">
    <source>
        <dbReference type="PROSITE-ProRule" id="PRU10007"/>
    </source>
</evidence>
<proteinExistence type="inferred from homology"/>
<evidence type="ECO:0000256" key="5">
    <source>
        <dbReference type="RuleBase" id="RU003345"/>
    </source>
</evidence>
<feature type="domain" description="Aldehyde dehydrogenase" evidence="6">
    <location>
        <begin position="5"/>
        <end position="430"/>
    </location>
</feature>